<gene>
    <name evidence="1" type="ORF">HNQ75_001882</name>
</gene>
<sequence>MIKLLLTGLWVCIVTLAAVYFSVQMSAPPPPVDEEAARKEALELVRGESLTVPVISDGMITGYFLGRFSFMMDKEQIKGQKLPMTELTTDQLFTLLVGDKMIDLGNPGAFDLETFRTRIKDQLNAKLGEGMVDEVLVEQLDFISKEDIRTNVAREGKRPIAPTKIVEGVVVEEPKPATH</sequence>
<evidence type="ECO:0000313" key="1">
    <source>
        <dbReference type="EMBL" id="MBB6179914.1"/>
    </source>
</evidence>
<keyword evidence="1" id="KW-0969">Cilium</keyword>
<dbReference type="EMBL" id="JACHEJ010000003">
    <property type="protein sequence ID" value="MBB6179914.1"/>
    <property type="molecule type" value="Genomic_DNA"/>
</dbReference>
<protein>
    <submittedName>
        <fullName evidence="1">Flagellar basal body-associated protein FliL</fullName>
    </submittedName>
</protein>
<accession>A0A7X0DE99</accession>
<organism evidence="1 2">
    <name type="scientific">Pseudorhizobium flavum</name>
    <dbReference type="NCBI Taxonomy" id="1335061"/>
    <lineage>
        <taxon>Bacteria</taxon>
        <taxon>Pseudomonadati</taxon>
        <taxon>Pseudomonadota</taxon>
        <taxon>Alphaproteobacteria</taxon>
        <taxon>Hyphomicrobiales</taxon>
        <taxon>Rhizobiaceae</taxon>
        <taxon>Rhizobium/Agrobacterium group</taxon>
        <taxon>Pseudorhizobium</taxon>
    </lineage>
</organism>
<keyword evidence="1" id="KW-0966">Cell projection</keyword>
<evidence type="ECO:0000313" key="2">
    <source>
        <dbReference type="Proteomes" id="UP000535501"/>
    </source>
</evidence>
<comment type="caution">
    <text evidence="1">The sequence shown here is derived from an EMBL/GenBank/DDBJ whole genome shotgun (WGS) entry which is preliminary data.</text>
</comment>
<name>A0A7X0DE99_9HYPH</name>
<proteinExistence type="predicted"/>
<dbReference type="Proteomes" id="UP000535501">
    <property type="component" value="Unassembled WGS sequence"/>
</dbReference>
<keyword evidence="2" id="KW-1185">Reference proteome</keyword>
<keyword evidence="1" id="KW-0282">Flagellum</keyword>
<reference evidence="1 2" key="1">
    <citation type="submission" date="2020-08" db="EMBL/GenBank/DDBJ databases">
        <title>Genomic Encyclopedia of Type Strains, Phase IV (KMG-IV): sequencing the most valuable type-strain genomes for metagenomic binning, comparative biology and taxonomic classification.</title>
        <authorList>
            <person name="Goeker M."/>
        </authorList>
    </citation>
    <scope>NUCLEOTIDE SEQUENCE [LARGE SCALE GENOMIC DNA]</scope>
    <source>
        <strain evidence="1 2">DSM 102134</strain>
    </source>
</reference>
<dbReference type="RefSeq" id="WP_077549090.1">
    <property type="nucleotide sequence ID" value="NZ_JACHEJ010000003.1"/>
</dbReference>
<dbReference type="AlphaFoldDB" id="A0A7X0DE99"/>